<organism evidence="3 4">
    <name type="scientific">Brassica carinata</name>
    <name type="common">Ethiopian mustard</name>
    <name type="synonym">Abyssinian cabbage</name>
    <dbReference type="NCBI Taxonomy" id="52824"/>
    <lineage>
        <taxon>Eukaryota</taxon>
        <taxon>Viridiplantae</taxon>
        <taxon>Streptophyta</taxon>
        <taxon>Embryophyta</taxon>
        <taxon>Tracheophyta</taxon>
        <taxon>Spermatophyta</taxon>
        <taxon>Magnoliopsida</taxon>
        <taxon>eudicotyledons</taxon>
        <taxon>Gunneridae</taxon>
        <taxon>Pentapetalae</taxon>
        <taxon>rosids</taxon>
        <taxon>malvids</taxon>
        <taxon>Brassicales</taxon>
        <taxon>Brassicaceae</taxon>
        <taxon>Brassiceae</taxon>
        <taxon>Brassica</taxon>
    </lineage>
</organism>
<dbReference type="EMBL" id="JAAMPC010000008">
    <property type="protein sequence ID" value="KAG2298070.1"/>
    <property type="molecule type" value="Genomic_DNA"/>
</dbReference>
<name>A0A8X7S132_BRACI</name>
<feature type="compositionally biased region" description="Basic and acidic residues" evidence="2">
    <location>
        <begin position="45"/>
        <end position="56"/>
    </location>
</feature>
<feature type="compositionally biased region" description="Acidic residues" evidence="2">
    <location>
        <begin position="322"/>
        <end position="332"/>
    </location>
</feature>
<evidence type="ECO:0000313" key="3">
    <source>
        <dbReference type="EMBL" id="KAG2298070.1"/>
    </source>
</evidence>
<dbReference type="Proteomes" id="UP000886595">
    <property type="component" value="Unassembled WGS sequence"/>
</dbReference>
<keyword evidence="1" id="KW-0175">Coiled coil</keyword>
<accession>A0A8X7S132</accession>
<feature type="coiled-coil region" evidence="1">
    <location>
        <begin position="348"/>
        <end position="382"/>
    </location>
</feature>
<feature type="compositionally biased region" description="Basic and acidic residues" evidence="2">
    <location>
        <begin position="239"/>
        <end position="254"/>
    </location>
</feature>
<feature type="compositionally biased region" description="Basic and acidic residues" evidence="2">
    <location>
        <begin position="14"/>
        <end position="25"/>
    </location>
</feature>
<protein>
    <submittedName>
        <fullName evidence="3">Uncharacterized protein</fullName>
    </submittedName>
</protein>
<feature type="compositionally biased region" description="Basic and acidic residues" evidence="2">
    <location>
        <begin position="304"/>
        <end position="321"/>
    </location>
</feature>
<proteinExistence type="predicted"/>
<evidence type="ECO:0000313" key="4">
    <source>
        <dbReference type="Proteomes" id="UP000886595"/>
    </source>
</evidence>
<reference evidence="3 4" key="1">
    <citation type="submission" date="2020-02" db="EMBL/GenBank/DDBJ databases">
        <authorList>
            <person name="Ma Q."/>
            <person name="Huang Y."/>
            <person name="Song X."/>
            <person name="Pei D."/>
        </authorList>
    </citation>
    <scope>NUCLEOTIDE SEQUENCE [LARGE SCALE GENOMIC DNA]</scope>
    <source>
        <strain evidence="3">Sxm20200214</strain>
        <tissue evidence="3">Leaf</tissue>
    </source>
</reference>
<keyword evidence="4" id="KW-1185">Reference proteome</keyword>
<gene>
    <name evidence="3" type="ORF">Bca52824_034542</name>
</gene>
<feature type="region of interest" description="Disordered" evidence="2">
    <location>
        <begin position="14"/>
        <end position="100"/>
    </location>
</feature>
<comment type="caution">
    <text evidence="3">The sequence shown here is derived from an EMBL/GenBank/DDBJ whole genome shotgun (WGS) entry which is preliminary data.</text>
</comment>
<evidence type="ECO:0000256" key="2">
    <source>
        <dbReference type="SAM" id="MobiDB-lite"/>
    </source>
</evidence>
<dbReference type="AlphaFoldDB" id="A0A8X7S132"/>
<sequence>MVIDSLNGRIYRHELMAGKGGEKTGRSTRARKPDAPNVEENVQELSDRNTSDDLPEHPSAWRRPSTGGGVSSRTRARKAVSDGNEPAKEVAVQQESAPVRDTDVVSLSLDAESEDMSAVSSKRKKIWWKELYESDVAARVITKTKDKEKVTIVEGSSSNSGLESILKGLEERMVKTMEEGFSSLNTTVETKLEAMYWTMGELEKNQRFLNRRGKKIENMTSIESKGNEDVEVRQWNDFDYGRDEGKDNSEKAPEETPTPPPRGRTKAQAKRQSQTPPGKWKLVRANWITPAMVGSSSEEEEKKDEEVIEKSSSEEEKKNDEVAEENPIEEEAEKYTEEEKQGWYIVVYEGSEEQVEEAEKTLEEPEKTVEEAEKTLEEMRAVGEAKRIHARPKRMAVKCGIPRAQRLEKMRVEKLKAQQKAQGTTKKRGRPKKNAATLKPCTPLPEKRKGEPSRWVQSPFTEGKTNELEVPKKKHKTKA</sequence>
<evidence type="ECO:0000256" key="1">
    <source>
        <dbReference type="SAM" id="Coils"/>
    </source>
</evidence>
<feature type="region of interest" description="Disordered" evidence="2">
    <location>
        <begin position="414"/>
        <end position="479"/>
    </location>
</feature>
<feature type="region of interest" description="Disordered" evidence="2">
    <location>
        <begin position="239"/>
        <end position="338"/>
    </location>
</feature>